<feature type="transmembrane region" description="Helical" evidence="1">
    <location>
        <begin position="20"/>
        <end position="41"/>
    </location>
</feature>
<dbReference type="EMBL" id="AKWE02000123">
    <property type="protein sequence ID" value="EMO57319.1"/>
    <property type="molecule type" value="Genomic_DNA"/>
</dbReference>
<gene>
    <name evidence="2" type="ORF">LEP1GSC161_2867</name>
</gene>
<keyword evidence="1" id="KW-0812">Transmembrane</keyword>
<proteinExistence type="predicted"/>
<evidence type="ECO:0000313" key="3">
    <source>
        <dbReference type="Proteomes" id="UP000012149"/>
    </source>
</evidence>
<sequence length="67" mass="7843">MRGSSSNQEKEKREKIKSILKQAGIGLLIGLVAAYLIRFFFFFRSHWKQKKCFPPIPREKEFISPVS</sequence>
<comment type="caution">
    <text evidence="2">The sequence shown here is derived from an EMBL/GenBank/DDBJ whole genome shotgun (WGS) entry which is preliminary data.</text>
</comment>
<accession>M6VWC5</accession>
<keyword evidence="1" id="KW-0472">Membrane</keyword>
<organism evidence="2 3">
    <name type="scientific">Leptospira santarosai str. CBC1416</name>
    <dbReference type="NCBI Taxonomy" id="1193059"/>
    <lineage>
        <taxon>Bacteria</taxon>
        <taxon>Pseudomonadati</taxon>
        <taxon>Spirochaetota</taxon>
        <taxon>Spirochaetia</taxon>
        <taxon>Leptospirales</taxon>
        <taxon>Leptospiraceae</taxon>
        <taxon>Leptospira</taxon>
    </lineage>
</organism>
<name>M6VWC5_9LEPT</name>
<dbReference type="Proteomes" id="UP000012149">
    <property type="component" value="Unassembled WGS sequence"/>
</dbReference>
<evidence type="ECO:0000256" key="1">
    <source>
        <dbReference type="SAM" id="Phobius"/>
    </source>
</evidence>
<reference evidence="2 3" key="1">
    <citation type="submission" date="2013-01" db="EMBL/GenBank/DDBJ databases">
        <authorList>
            <person name="Harkins D.M."/>
            <person name="Durkin A.S."/>
            <person name="Brinkac L.M."/>
            <person name="Haft D.H."/>
            <person name="Selengut J.D."/>
            <person name="Sanka R."/>
            <person name="DePew J."/>
            <person name="Purushe J."/>
            <person name="Matthias M.A."/>
            <person name="Vinetz J.M."/>
            <person name="Sutton G.G."/>
            <person name="Nierman W.C."/>
            <person name="Fouts D.E."/>
        </authorList>
    </citation>
    <scope>NUCLEOTIDE SEQUENCE [LARGE SCALE GENOMIC DNA]</scope>
    <source>
        <strain evidence="2 3">CBC1416</strain>
    </source>
</reference>
<protein>
    <submittedName>
        <fullName evidence="2">Uncharacterized protein</fullName>
    </submittedName>
</protein>
<dbReference type="AlphaFoldDB" id="M6VWC5"/>
<evidence type="ECO:0000313" key="2">
    <source>
        <dbReference type="EMBL" id="EMO57319.1"/>
    </source>
</evidence>
<keyword evidence="1" id="KW-1133">Transmembrane helix</keyword>